<dbReference type="UniPathway" id="UPA00140">
    <property type="reaction ID" value="UER00207"/>
</dbReference>
<dbReference type="InterPro" id="IPR001094">
    <property type="entry name" value="Flavdoxin-like"/>
</dbReference>
<evidence type="ECO:0000256" key="11">
    <source>
        <dbReference type="PIRNR" id="PIRNR000207"/>
    </source>
</evidence>
<dbReference type="InterPro" id="IPR010199">
    <property type="entry name" value="CysJ"/>
</dbReference>
<dbReference type="PRINTS" id="PR00371">
    <property type="entry name" value="FPNCR"/>
</dbReference>
<dbReference type="InterPro" id="IPR039261">
    <property type="entry name" value="FNR_nucleotide-bd"/>
</dbReference>
<dbReference type="PROSITE" id="PS50902">
    <property type="entry name" value="FLAVODOXIN_LIKE"/>
    <property type="match status" value="1"/>
</dbReference>
<comment type="cofactor">
    <cofactor evidence="11 12">
        <name>FAD</name>
        <dbReference type="ChEBI" id="CHEBI:57692"/>
    </cofactor>
    <text evidence="11 12">Binds 1 FAD per subunit.</text>
</comment>
<gene>
    <name evidence="15" type="ORF">SAMN04488056_11251</name>
</gene>
<keyword evidence="9 11" id="KW-0198">Cysteine biosynthesis</keyword>
<dbReference type="RefSeq" id="WP_090074740.1">
    <property type="nucleotide sequence ID" value="NZ_FOVR01000012.1"/>
</dbReference>
<dbReference type="GO" id="GO:0019344">
    <property type="term" value="P:cysteine biosynthetic process"/>
    <property type="evidence" value="ECO:0007669"/>
    <property type="project" value="UniProtKB-KW"/>
</dbReference>
<feature type="binding site" evidence="12">
    <location>
        <begin position="101"/>
        <end position="104"/>
    </location>
    <ligand>
        <name>FMN</name>
        <dbReference type="ChEBI" id="CHEBI:58210"/>
    </ligand>
</feature>
<feature type="binding site" evidence="12">
    <location>
        <begin position="510"/>
        <end position="514"/>
    </location>
    <ligand>
        <name>NADP(+)</name>
        <dbReference type="ChEBI" id="CHEBI:58349"/>
    </ligand>
</feature>
<dbReference type="GO" id="GO:0005829">
    <property type="term" value="C:cytosol"/>
    <property type="evidence" value="ECO:0007669"/>
    <property type="project" value="TreeGrafter"/>
</dbReference>
<dbReference type="STRING" id="655353.SAMN04488056_11251"/>
<evidence type="ECO:0000259" key="14">
    <source>
        <dbReference type="PROSITE" id="PS51384"/>
    </source>
</evidence>
<protein>
    <recommendedName>
        <fullName evidence="11">Sulfite reductase [NADPH] flavoprotein alpha-component</fullName>
        <shortName evidence="11">SiR-FP</shortName>
        <ecNumber evidence="11">1.8.1.2</ecNumber>
    </recommendedName>
</protein>
<feature type="binding site" evidence="12">
    <location>
        <begin position="372"/>
        <end position="375"/>
    </location>
    <ligand>
        <name>FAD</name>
        <dbReference type="ChEBI" id="CHEBI:57692"/>
    </ligand>
</feature>
<feature type="binding site" evidence="12">
    <location>
        <position position="546"/>
    </location>
    <ligand>
        <name>NADP(+)</name>
        <dbReference type="ChEBI" id="CHEBI:58349"/>
    </ligand>
</feature>
<feature type="binding site" evidence="12">
    <location>
        <begin position="504"/>
        <end position="505"/>
    </location>
    <ligand>
        <name>NADP(+)</name>
        <dbReference type="ChEBI" id="CHEBI:58349"/>
    </ligand>
</feature>
<evidence type="ECO:0000313" key="16">
    <source>
        <dbReference type="Proteomes" id="UP000199236"/>
    </source>
</evidence>
<dbReference type="Pfam" id="PF00258">
    <property type="entry name" value="Flavodoxin_1"/>
    <property type="match status" value="1"/>
</dbReference>
<dbReference type="Pfam" id="PF00175">
    <property type="entry name" value="NAD_binding_1"/>
    <property type="match status" value="1"/>
</dbReference>
<dbReference type="Gene3D" id="3.40.50.360">
    <property type="match status" value="1"/>
</dbReference>
<dbReference type="Proteomes" id="UP000199236">
    <property type="component" value="Unassembled WGS sequence"/>
</dbReference>
<evidence type="ECO:0000256" key="2">
    <source>
        <dbReference type="ARBA" id="ARBA00022605"/>
    </source>
</evidence>
<accession>A0A1I5JSU5</accession>
<keyword evidence="7 11" id="KW-0249">Electron transport</keyword>
<dbReference type="PANTHER" id="PTHR19384:SF128">
    <property type="entry name" value="NADPH OXIDOREDUCTASE A"/>
    <property type="match status" value="1"/>
</dbReference>
<keyword evidence="6 11" id="KW-0521">NADP</keyword>
<dbReference type="InterPro" id="IPR017927">
    <property type="entry name" value="FAD-bd_FR_type"/>
</dbReference>
<organism evidence="15 16">
    <name type="scientific">Cohaesibacter marisflavi</name>
    <dbReference type="NCBI Taxonomy" id="655353"/>
    <lineage>
        <taxon>Bacteria</taxon>
        <taxon>Pseudomonadati</taxon>
        <taxon>Pseudomonadota</taxon>
        <taxon>Alphaproteobacteria</taxon>
        <taxon>Hyphomicrobiales</taxon>
        <taxon>Cohaesibacteraceae</taxon>
    </lineage>
</organism>
<feature type="domain" description="Flavodoxin-like" evidence="13">
    <location>
        <begin position="48"/>
        <end position="186"/>
    </location>
</feature>
<evidence type="ECO:0000256" key="7">
    <source>
        <dbReference type="ARBA" id="ARBA00022982"/>
    </source>
</evidence>
<comment type="catalytic activity">
    <reaction evidence="10 11">
        <text>hydrogen sulfide + 3 NADP(+) + 3 H2O = sulfite + 3 NADPH + 4 H(+)</text>
        <dbReference type="Rhea" id="RHEA:13801"/>
        <dbReference type="ChEBI" id="CHEBI:15377"/>
        <dbReference type="ChEBI" id="CHEBI:15378"/>
        <dbReference type="ChEBI" id="CHEBI:17359"/>
        <dbReference type="ChEBI" id="CHEBI:29919"/>
        <dbReference type="ChEBI" id="CHEBI:57783"/>
        <dbReference type="ChEBI" id="CHEBI:58349"/>
        <dbReference type="EC" id="1.8.1.2"/>
    </reaction>
</comment>
<dbReference type="InterPro" id="IPR017938">
    <property type="entry name" value="Riboflavin_synthase-like_b-brl"/>
</dbReference>
<dbReference type="AlphaFoldDB" id="A0A1I5JSU5"/>
<evidence type="ECO:0000256" key="1">
    <source>
        <dbReference type="ARBA" id="ARBA00022448"/>
    </source>
</evidence>
<evidence type="ECO:0000256" key="4">
    <source>
        <dbReference type="ARBA" id="ARBA00022643"/>
    </source>
</evidence>
<dbReference type="SUPFAM" id="SSF63380">
    <property type="entry name" value="Riboflavin synthase domain-like"/>
    <property type="match status" value="1"/>
</dbReference>
<dbReference type="EMBL" id="FOVR01000012">
    <property type="protein sequence ID" value="SFO75406.1"/>
    <property type="molecule type" value="Genomic_DNA"/>
</dbReference>
<evidence type="ECO:0000256" key="9">
    <source>
        <dbReference type="ARBA" id="ARBA00023192"/>
    </source>
</evidence>
<sequence>MTIPFLPDDSPFSEDQKSWLAGFYAGLHTQMLAGKKSSTSESQSTITAHILFGTQTGNSEGLAEDFAATLKAEGVNAVVASLDDVEVSALVEMNYVFLITSTYGEGEMPDNAQLFWDALKAADAPRLEHMHFSVLALGDTAYDGYCEAGKQFDLRFEQLGAKRLAARVDCDVDFEESADGWMASAREELAKHKPEDAGGPIPHSAAAAAKPAKSKWTRKNPFEAPVTVNHLLSGEGSAKEIRHYEFDLSNDGPNYVAGDALNIVPTNDPALVSEWLDYLGVSGDTAVSGKDKSLEELLFSQLEISTPSSEFIKAIAARTDDEHLQHIVDFNDKEAMEAYLWSKDALDIARLHPKARFSVDELIKLFKPLQHRAYSISSSSKMFADSVHLTIASVRYESHGRKHGGVASCFLADRVGNEKSKVFVSPNKSFRVPENNDVPMIMVGPGTGIAPFRAFLQERQAIGAKGYNWLFFGDQHEKTDFIYKDELAKMQSDGILNRLDLAFSRDQAEKIYVQTRMQEHAKDLYAALEEGGHFYVCGDASRMAKDVDRALHKVISEQAGLSSDGAMDYVNLMKKEKRYVRDVY</sequence>
<feature type="domain" description="FAD-binding FR-type" evidence="14">
    <location>
        <begin position="219"/>
        <end position="433"/>
    </location>
</feature>
<dbReference type="Gene3D" id="2.40.30.10">
    <property type="entry name" value="Translation factors"/>
    <property type="match status" value="1"/>
</dbReference>
<keyword evidence="8 11" id="KW-0560">Oxidoreductase</keyword>
<dbReference type="GO" id="GO:0070814">
    <property type="term" value="P:hydrogen sulfide biosynthetic process"/>
    <property type="evidence" value="ECO:0007669"/>
    <property type="project" value="UniProtKB-UniPathway"/>
</dbReference>
<dbReference type="InterPro" id="IPR008254">
    <property type="entry name" value="Flavodoxin/NO_synth"/>
</dbReference>
<feature type="binding site" evidence="12">
    <location>
        <position position="584"/>
    </location>
    <ligand>
        <name>FAD</name>
        <dbReference type="ChEBI" id="CHEBI:57692"/>
    </ligand>
</feature>
<dbReference type="FunFam" id="3.40.50.80:FF:000001">
    <property type="entry name" value="NADPH--cytochrome P450 reductase 1"/>
    <property type="match status" value="1"/>
</dbReference>
<evidence type="ECO:0000313" key="15">
    <source>
        <dbReference type="EMBL" id="SFO75406.1"/>
    </source>
</evidence>
<reference evidence="15 16" key="1">
    <citation type="submission" date="2016-10" db="EMBL/GenBank/DDBJ databases">
        <authorList>
            <person name="de Groot N.N."/>
        </authorList>
    </citation>
    <scope>NUCLEOTIDE SEQUENCE [LARGE SCALE GENOMIC DNA]</scope>
    <source>
        <strain evidence="15 16">CGMCC 1.9157</strain>
    </source>
</reference>
<evidence type="ECO:0000256" key="10">
    <source>
        <dbReference type="ARBA" id="ARBA00052219"/>
    </source>
</evidence>
<keyword evidence="4 11" id="KW-0288">FMN</keyword>
<dbReference type="InterPro" id="IPR023173">
    <property type="entry name" value="NADPH_Cyt_P450_Rdtase_alpha"/>
</dbReference>
<evidence type="ECO:0000256" key="6">
    <source>
        <dbReference type="ARBA" id="ARBA00022857"/>
    </source>
</evidence>
<dbReference type="InterPro" id="IPR003097">
    <property type="entry name" value="CysJ-like_FAD-binding"/>
</dbReference>
<dbReference type="GO" id="GO:0050660">
    <property type="term" value="F:flavin adenine dinucleotide binding"/>
    <property type="evidence" value="ECO:0007669"/>
    <property type="project" value="InterPro"/>
</dbReference>
<evidence type="ECO:0000259" key="13">
    <source>
        <dbReference type="PROSITE" id="PS50902"/>
    </source>
</evidence>
<name>A0A1I5JSU5_9HYPH</name>
<dbReference type="InterPro" id="IPR001709">
    <property type="entry name" value="Flavoprot_Pyr_Nucl_cyt_Rdtase"/>
</dbReference>
<comment type="subunit">
    <text evidence="11">Alpha(8)-beta(8). The alpha component is a flavoprotein, the beta component is a hemoprotein.</text>
</comment>
<dbReference type="GO" id="GO:0004783">
    <property type="term" value="F:sulfite reductase (NADPH) activity"/>
    <property type="evidence" value="ECO:0007669"/>
    <property type="project" value="UniProtKB-EC"/>
</dbReference>
<dbReference type="EC" id="1.8.1.2" evidence="11"/>
<keyword evidence="5 11" id="KW-0274">FAD</keyword>
<evidence type="ECO:0000256" key="12">
    <source>
        <dbReference type="PIRSR" id="PIRSR000207-1"/>
    </source>
</evidence>
<evidence type="ECO:0000256" key="5">
    <source>
        <dbReference type="ARBA" id="ARBA00022827"/>
    </source>
</evidence>
<dbReference type="SUPFAM" id="SSF52343">
    <property type="entry name" value="Ferredoxin reductase-like, C-terminal NADP-linked domain"/>
    <property type="match status" value="1"/>
</dbReference>
<dbReference type="InterPro" id="IPR029039">
    <property type="entry name" value="Flavoprotein-like_sf"/>
</dbReference>
<feature type="binding site" evidence="12">
    <location>
        <begin position="405"/>
        <end position="408"/>
    </location>
    <ligand>
        <name>FAD</name>
        <dbReference type="ChEBI" id="CHEBI:57692"/>
    </ligand>
</feature>
<keyword evidence="3 11" id="KW-0285">Flavoprotein</keyword>
<dbReference type="Pfam" id="PF00667">
    <property type="entry name" value="FAD_binding_1"/>
    <property type="match status" value="1"/>
</dbReference>
<comment type="cofactor">
    <cofactor evidence="11 12">
        <name>FMN</name>
        <dbReference type="ChEBI" id="CHEBI:58210"/>
    </cofactor>
    <text evidence="11 12">Binds 1 FMN per subunit.</text>
</comment>
<dbReference type="PANTHER" id="PTHR19384">
    <property type="entry name" value="NITRIC OXIDE SYNTHASE-RELATED"/>
    <property type="match status" value="1"/>
</dbReference>
<comment type="pathway">
    <text evidence="11">Sulfur metabolism; hydrogen sulfide biosynthesis; hydrogen sulfide from sulfite (NADPH route): step 1/1.</text>
</comment>
<dbReference type="Gene3D" id="3.40.50.80">
    <property type="entry name" value="Nucleotide-binding domain of ferredoxin-NADP reductase (FNR) module"/>
    <property type="match status" value="1"/>
</dbReference>
<dbReference type="SUPFAM" id="SSF52218">
    <property type="entry name" value="Flavoproteins"/>
    <property type="match status" value="1"/>
</dbReference>
<comment type="function">
    <text evidence="11">Component of the sulfite reductase complex that catalyzes the 6-electron reduction of sulfite to sulfide. This is one of several activities required for the biosynthesis of L-cysteine from sulfate. The flavoprotein component catalyzes the electron flow from NADPH -&gt; FAD -&gt; FMN to the hemoprotein component.</text>
</comment>
<dbReference type="PRINTS" id="PR00369">
    <property type="entry name" value="FLAVODOXIN"/>
</dbReference>
<feature type="binding site" evidence="12">
    <location>
        <begin position="390"/>
        <end position="392"/>
    </location>
    <ligand>
        <name>FAD</name>
        <dbReference type="ChEBI" id="CHEBI:57692"/>
    </ligand>
</feature>
<dbReference type="InterPro" id="IPR001433">
    <property type="entry name" value="OxRdtase_FAD/NAD-bd"/>
</dbReference>
<dbReference type="GO" id="GO:0010181">
    <property type="term" value="F:FMN binding"/>
    <property type="evidence" value="ECO:0007669"/>
    <property type="project" value="InterPro"/>
</dbReference>
<feature type="binding site" evidence="12">
    <location>
        <begin position="137"/>
        <end position="146"/>
    </location>
    <ligand>
        <name>FMN</name>
        <dbReference type="ChEBI" id="CHEBI:58210"/>
    </ligand>
</feature>
<keyword evidence="1 11" id="KW-0813">Transport</keyword>
<dbReference type="Gene3D" id="1.20.990.10">
    <property type="entry name" value="NADPH-cytochrome p450 Reductase, Chain A, domain 3"/>
    <property type="match status" value="1"/>
</dbReference>
<evidence type="ECO:0000256" key="8">
    <source>
        <dbReference type="ARBA" id="ARBA00023002"/>
    </source>
</evidence>
<dbReference type="PIRSF" id="PIRSF000207">
    <property type="entry name" value="SiR-FP_CysJ"/>
    <property type="match status" value="1"/>
</dbReference>
<keyword evidence="2 11" id="KW-0028">Amino-acid biosynthesis</keyword>
<feature type="binding site" evidence="12">
    <location>
        <position position="396"/>
    </location>
    <ligand>
        <name>FAD</name>
        <dbReference type="ChEBI" id="CHEBI:57692"/>
    </ligand>
</feature>
<evidence type="ECO:0000256" key="3">
    <source>
        <dbReference type="ARBA" id="ARBA00022630"/>
    </source>
</evidence>
<keyword evidence="16" id="KW-1185">Reference proteome</keyword>
<dbReference type="PROSITE" id="PS51384">
    <property type="entry name" value="FAD_FR"/>
    <property type="match status" value="1"/>
</dbReference>
<dbReference type="CDD" id="cd06199">
    <property type="entry name" value="SiR"/>
    <property type="match status" value="1"/>
</dbReference>
<proteinExistence type="predicted"/>
<dbReference type="OrthoDB" id="9816402at2"/>